<dbReference type="Proteomes" id="UP000626554">
    <property type="component" value="Unassembled WGS sequence"/>
</dbReference>
<name>A0ABX2Q2G2_9BACT</name>
<evidence type="ECO:0008006" key="3">
    <source>
        <dbReference type="Google" id="ProtNLM"/>
    </source>
</evidence>
<protein>
    <recommendedName>
        <fullName evidence="3">HEAT repeat domain-containing protein</fullName>
    </recommendedName>
</protein>
<organism evidence="1 2">
    <name type="scientific">Hymenobacter terrestris</name>
    <dbReference type="NCBI Taxonomy" id="2748310"/>
    <lineage>
        <taxon>Bacteria</taxon>
        <taxon>Pseudomonadati</taxon>
        <taxon>Bacteroidota</taxon>
        <taxon>Cytophagia</taxon>
        <taxon>Cytophagales</taxon>
        <taxon>Hymenobacteraceae</taxon>
        <taxon>Hymenobacter</taxon>
    </lineage>
</organism>
<reference evidence="1 2" key="1">
    <citation type="submission" date="2020-05" db="EMBL/GenBank/DDBJ databases">
        <title>Hymenobacter terrestris sp. nov. and Hymenobacter lapidiphilus sp. nov., isolated from regoliths in Antarctica.</title>
        <authorList>
            <person name="Sedlacek I."/>
            <person name="Pantucek R."/>
            <person name="Zeman M."/>
            <person name="Holochova P."/>
            <person name="Kralova S."/>
            <person name="Stankova E."/>
            <person name="Sedo O."/>
            <person name="Micenkova L."/>
            <person name="Svec P."/>
            <person name="Gupta V."/>
            <person name="Sood U."/>
            <person name="Korpole U.S."/>
            <person name="Lal R."/>
        </authorList>
    </citation>
    <scope>NUCLEOTIDE SEQUENCE [LARGE SCALE GENOMIC DNA]</scope>
    <source>
        <strain evidence="1 2">P5252</strain>
    </source>
</reference>
<dbReference type="EMBL" id="JABKAV010000022">
    <property type="protein sequence ID" value="NVO85128.1"/>
    <property type="molecule type" value="Genomic_DNA"/>
</dbReference>
<proteinExistence type="predicted"/>
<sequence>MTETTRIKRLFRDAIRRGTGRAHLLMRAHPEVNFSADILKAACTNYAYDPQCEQSRGAYVLELVQLLEPRSRREKTISQILTALVSTREASWDLTQLFDIAGQLAAEGNAVARAAFYQRYKLGKSADYAYDGEWEFVRLDGLDALLHVAGVRGYELAADSEEWESDYLIELAQKISPDINIRAALEEAAMTNEHIARYLKAVQVDWQSIRKLNSKPKISALKFIQQFIEAPESCYLSSYTIKKLTAHQVRQLAADFEQENNPKRKAKYLDIFGSVKYPLGHEQLLQMAESAPTSRYSPVLDDAVQALSFLEAPAIREFALTKLANPSVAWRFTRLLINNYQAGDDQLLRQLVEQTTDAHIIECLASSLCAIYRKNRTSKCREPLQALYQRMNCGLHRADVVELLLKRGLLPADIREEIPFDSYEGVRDLAVEWAVQ</sequence>
<evidence type="ECO:0000313" key="2">
    <source>
        <dbReference type="Proteomes" id="UP000626554"/>
    </source>
</evidence>
<evidence type="ECO:0000313" key="1">
    <source>
        <dbReference type="EMBL" id="NVO85128.1"/>
    </source>
</evidence>
<comment type="caution">
    <text evidence="1">The sequence shown here is derived from an EMBL/GenBank/DDBJ whole genome shotgun (WGS) entry which is preliminary data.</text>
</comment>
<accession>A0ABX2Q2G2</accession>
<gene>
    <name evidence="1" type="ORF">HW556_09580</name>
</gene>
<dbReference type="RefSeq" id="WP_176899801.1">
    <property type="nucleotide sequence ID" value="NZ_JABKAV010000022.1"/>
</dbReference>
<keyword evidence="2" id="KW-1185">Reference proteome</keyword>